<sequence>MPNKPLADWQKIIIMAAAPYRGNRSVAKKAECSVWAVRKYRNQMKDEGRSLDVGVTDEYGDPLVSEAAMAILDDVVADGLSQDRGRI</sequence>
<protein>
    <submittedName>
        <fullName evidence="1">Uncharacterized protein</fullName>
    </submittedName>
</protein>
<gene>
    <name evidence="1" type="ORF">HUG10_21350</name>
</gene>
<name>A0A7D5KIM9_9EURY</name>
<dbReference type="OrthoDB" id="256950at2157"/>
<dbReference type="Proteomes" id="UP000509750">
    <property type="component" value="Plasmid unnamed3"/>
</dbReference>
<dbReference type="AlphaFoldDB" id="A0A7D5KIM9"/>
<keyword evidence="2" id="KW-1185">Reference proteome</keyword>
<proteinExistence type="predicted"/>
<dbReference type="RefSeq" id="WP_179171710.1">
    <property type="nucleotide sequence ID" value="NZ_CP058532.1"/>
</dbReference>
<geneLocation type="plasmid" evidence="1 2">
    <name>unnamed3</name>
</geneLocation>
<dbReference type="EMBL" id="CP058532">
    <property type="protein sequence ID" value="QLG30136.1"/>
    <property type="molecule type" value="Genomic_DNA"/>
</dbReference>
<dbReference type="GeneID" id="56031437"/>
<keyword evidence="1" id="KW-0614">Plasmid</keyword>
<evidence type="ECO:0000313" key="1">
    <source>
        <dbReference type="EMBL" id="QLG30136.1"/>
    </source>
</evidence>
<evidence type="ECO:0000313" key="2">
    <source>
        <dbReference type="Proteomes" id="UP000509750"/>
    </source>
</evidence>
<dbReference type="KEGG" id="halg:HUG10_21350"/>
<organism evidence="1 2">
    <name type="scientific">Halorarum halophilum</name>
    <dbReference type="NCBI Taxonomy" id="2743090"/>
    <lineage>
        <taxon>Archaea</taxon>
        <taxon>Methanobacteriati</taxon>
        <taxon>Methanobacteriota</taxon>
        <taxon>Stenosarchaea group</taxon>
        <taxon>Halobacteria</taxon>
        <taxon>Halobacteriales</taxon>
        <taxon>Haloferacaceae</taxon>
        <taxon>Halorarum</taxon>
    </lineage>
</organism>
<reference evidence="1 2" key="1">
    <citation type="submission" date="2020-07" db="EMBL/GenBank/DDBJ databases">
        <title>Gai3-2, isolated from salt lake.</title>
        <authorList>
            <person name="Cui H."/>
            <person name="Shi X."/>
        </authorList>
    </citation>
    <scope>NUCLEOTIDE SEQUENCE [LARGE SCALE GENOMIC DNA]</scope>
    <source>
        <strain evidence="1 2">Gai3-2</strain>
        <plasmid evidence="1 2">unnamed3</plasmid>
    </source>
</reference>
<accession>A0A7D5KIM9</accession>